<proteinExistence type="predicted"/>
<dbReference type="RefSeq" id="WP_407030672.1">
    <property type="nucleotide sequence ID" value="NZ_JAQGEF010000005.1"/>
</dbReference>
<reference evidence="2 3" key="1">
    <citation type="submission" date="2022-12" db="EMBL/GenBank/DDBJ databases">
        <title>Chitinophagaceae gen. sp. nov., a new member of the family Chitinophagaceae, isolated from soil in a chemical factory.</title>
        <authorList>
            <person name="Ke Z."/>
        </authorList>
    </citation>
    <scope>NUCLEOTIDE SEQUENCE [LARGE SCALE GENOMIC DNA]</scope>
    <source>
        <strain evidence="2 3">LY-5</strain>
    </source>
</reference>
<keyword evidence="1" id="KW-0812">Transmembrane</keyword>
<organism evidence="2 3">
    <name type="scientific">Polluticaenibacter yanchengensis</name>
    <dbReference type="NCBI Taxonomy" id="3014562"/>
    <lineage>
        <taxon>Bacteria</taxon>
        <taxon>Pseudomonadati</taxon>
        <taxon>Bacteroidota</taxon>
        <taxon>Chitinophagia</taxon>
        <taxon>Chitinophagales</taxon>
        <taxon>Chitinophagaceae</taxon>
        <taxon>Polluticaenibacter</taxon>
    </lineage>
</organism>
<comment type="caution">
    <text evidence="2">The sequence shown here is derived from an EMBL/GenBank/DDBJ whole genome shotgun (WGS) entry which is preliminary data.</text>
</comment>
<evidence type="ECO:0000313" key="3">
    <source>
        <dbReference type="Proteomes" id="UP001210231"/>
    </source>
</evidence>
<feature type="transmembrane region" description="Helical" evidence="1">
    <location>
        <begin position="7"/>
        <end position="24"/>
    </location>
</feature>
<name>A0ABT4UHP2_9BACT</name>
<evidence type="ECO:0000313" key="2">
    <source>
        <dbReference type="EMBL" id="MDA3614344.1"/>
    </source>
</evidence>
<dbReference type="Proteomes" id="UP001210231">
    <property type="component" value="Unassembled WGS sequence"/>
</dbReference>
<gene>
    <name evidence="2" type="ORF">O3P16_05960</name>
</gene>
<keyword evidence="1" id="KW-1133">Transmembrane helix</keyword>
<keyword evidence="1" id="KW-0472">Membrane</keyword>
<accession>A0ABT4UHP2</accession>
<feature type="transmembrane region" description="Helical" evidence="1">
    <location>
        <begin position="44"/>
        <end position="65"/>
    </location>
</feature>
<sequence length="250" mass="28367">MTEKPKILKISILGLIAIAVLALYEIREYLRFVPSNYFPLKFVLQYGTATVLIAISSIGGVRLFVKYKTLFSSTPLIILTGGLICVWIIRQQTTKIDYEKIIIKNDLYVNSTTGMPLDGTYKSPSQWDGFGKDEHCSKQKYEKGIPTGQWMYSFKGDLIHSGVYLEKTKLNDKLSSLAKCRRVDINLWQEGDYPILTIDLINPISKDSNTVETISELTIQSLSNKFKFNTLYIDNVTGKERTTLKVADIK</sequence>
<dbReference type="EMBL" id="JAQGEF010000005">
    <property type="protein sequence ID" value="MDA3614344.1"/>
    <property type="molecule type" value="Genomic_DNA"/>
</dbReference>
<protein>
    <submittedName>
        <fullName evidence="2">Uncharacterized protein</fullName>
    </submittedName>
</protein>
<feature type="transmembrane region" description="Helical" evidence="1">
    <location>
        <begin position="70"/>
        <end position="89"/>
    </location>
</feature>
<keyword evidence="3" id="KW-1185">Reference proteome</keyword>
<evidence type="ECO:0000256" key="1">
    <source>
        <dbReference type="SAM" id="Phobius"/>
    </source>
</evidence>